<sequence length="41" mass="5009">MARGRKAMTWREAIDWAIREYREDLDKLREYDLKARKPAKA</sequence>
<keyword evidence="2" id="KW-1185">Reference proteome</keyword>
<evidence type="ECO:0000313" key="2">
    <source>
        <dbReference type="Proteomes" id="UP001341135"/>
    </source>
</evidence>
<name>A0ABM8IYX3_9CREN</name>
<gene>
    <name evidence="1" type="ORF">PABY_23140</name>
</gene>
<reference evidence="1 2" key="1">
    <citation type="submission" date="2023-09" db="EMBL/GenBank/DDBJ databases">
        <title>Pyrofollis japonicus gen. nov. sp. nov., a novel member of the family Pyrodictiaceae isolated from the Iheya North hydrothermal field.</title>
        <authorList>
            <person name="Miyazaki U."/>
            <person name="Sanari M."/>
            <person name="Tame A."/>
            <person name="Kitajima M."/>
            <person name="Okamoto A."/>
            <person name="Sawayama S."/>
            <person name="Miyazaki J."/>
            <person name="Takai K."/>
            <person name="Nakagawa S."/>
        </authorList>
    </citation>
    <scope>NUCLEOTIDE SEQUENCE [LARGE SCALE GENOMIC DNA]</scope>
    <source>
        <strain evidence="1 2">AV2</strain>
    </source>
</reference>
<dbReference type="Proteomes" id="UP001341135">
    <property type="component" value="Chromosome"/>
</dbReference>
<organism evidence="1 2">
    <name type="scientific">Pyrodictium abyssi</name>
    <dbReference type="NCBI Taxonomy" id="54256"/>
    <lineage>
        <taxon>Archaea</taxon>
        <taxon>Thermoproteota</taxon>
        <taxon>Thermoprotei</taxon>
        <taxon>Desulfurococcales</taxon>
        <taxon>Pyrodictiaceae</taxon>
        <taxon>Pyrodictium</taxon>
    </lineage>
</organism>
<dbReference type="EMBL" id="AP028907">
    <property type="protein sequence ID" value="BES82747.1"/>
    <property type="molecule type" value="Genomic_DNA"/>
</dbReference>
<protein>
    <submittedName>
        <fullName evidence="1">Uncharacterized protein</fullName>
    </submittedName>
</protein>
<evidence type="ECO:0000313" key="1">
    <source>
        <dbReference type="EMBL" id="BES82747.1"/>
    </source>
</evidence>
<proteinExistence type="predicted"/>
<accession>A0ABM8IYX3</accession>
<dbReference type="RefSeq" id="WP_338250357.1">
    <property type="nucleotide sequence ID" value="NZ_AP028907.1"/>
</dbReference>
<dbReference type="GeneID" id="89290318"/>